<comment type="caution">
    <text evidence="1">The sequence shown here is derived from an EMBL/GenBank/DDBJ whole genome shotgun (WGS) entry which is preliminary data.</text>
</comment>
<proteinExistence type="predicted"/>
<name>A0ABP4Y2K6_9MICO</name>
<gene>
    <name evidence="1" type="ORF">GCM10009768_27170</name>
</gene>
<accession>A0ABP4Y2K6</accession>
<organism evidence="1 2">
    <name type="scientific">Leucobacter iarius</name>
    <dbReference type="NCBI Taxonomy" id="333963"/>
    <lineage>
        <taxon>Bacteria</taxon>
        <taxon>Bacillati</taxon>
        <taxon>Actinomycetota</taxon>
        <taxon>Actinomycetes</taxon>
        <taxon>Micrococcales</taxon>
        <taxon>Microbacteriaceae</taxon>
        <taxon>Leucobacter</taxon>
    </lineage>
</organism>
<dbReference type="Proteomes" id="UP001500851">
    <property type="component" value="Unassembled WGS sequence"/>
</dbReference>
<dbReference type="EMBL" id="BAAAOB010000004">
    <property type="protein sequence ID" value="GAA1796714.1"/>
    <property type="molecule type" value="Genomic_DNA"/>
</dbReference>
<evidence type="ECO:0008006" key="3">
    <source>
        <dbReference type="Google" id="ProtNLM"/>
    </source>
</evidence>
<dbReference type="RefSeq" id="WP_344033063.1">
    <property type="nucleotide sequence ID" value="NZ_BAAAOB010000004.1"/>
</dbReference>
<keyword evidence="2" id="KW-1185">Reference proteome</keyword>
<evidence type="ECO:0000313" key="1">
    <source>
        <dbReference type="EMBL" id="GAA1796714.1"/>
    </source>
</evidence>
<sequence>MTAAHGPDPIRILVEQALAGAAAALRAAAVPTEALAELVPARRRMLIRLAPTMRPLGEVWRVGSLLISADRNEWFTGGTATRAAERGRPGYQSVSREERREIAAAALRGGYAEGSSVSFDAVPLPLDGDGLRALGSDAPVGVLSVEGGPGAAPTEEVRVRWRAGADLSTAPTLEAFLEERVRLIAEREGA</sequence>
<evidence type="ECO:0000313" key="2">
    <source>
        <dbReference type="Proteomes" id="UP001500851"/>
    </source>
</evidence>
<reference evidence="2" key="1">
    <citation type="journal article" date="2019" name="Int. J. Syst. Evol. Microbiol.">
        <title>The Global Catalogue of Microorganisms (GCM) 10K type strain sequencing project: providing services to taxonomists for standard genome sequencing and annotation.</title>
        <authorList>
            <consortium name="The Broad Institute Genomics Platform"/>
            <consortium name="The Broad Institute Genome Sequencing Center for Infectious Disease"/>
            <person name="Wu L."/>
            <person name="Ma J."/>
        </authorList>
    </citation>
    <scope>NUCLEOTIDE SEQUENCE [LARGE SCALE GENOMIC DNA]</scope>
    <source>
        <strain evidence="2">JCM 14736</strain>
    </source>
</reference>
<protein>
    <recommendedName>
        <fullName evidence="3">Glutaminase</fullName>
    </recommendedName>
</protein>